<protein>
    <submittedName>
        <fullName evidence="8">Heme biosynthesis protein HemY</fullName>
    </submittedName>
</protein>
<evidence type="ECO:0000259" key="7">
    <source>
        <dbReference type="Pfam" id="PF07219"/>
    </source>
</evidence>
<organism evidence="8 9">
    <name type="scientific">Phenylobacterium kunshanense</name>
    <dbReference type="NCBI Taxonomy" id="1445034"/>
    <lineage>
        <taxon>Bacteria</taxon>
        <taxon>Pseudomonadati</taxon>
        <taxon>Pseudomonadota</taxon>
        <taxon>Alphaproteobacteria</taxon>
        <taxon>Caulobacterales</taxon>
        <taxon>Caulobacteraceae</taxon>
        <taxon>Phenylobacterium</taxon>
    </lineage>
</organism>
<sequence length="497" mass="53199">MIRAGVVLILLAAVAVGALALADEPGRATVVWLGWRADATAAAAVLIALTFGLLAAVLWRTILWILDAPRRAERARTESRRRQANDVLARGFLAVAAGDGSEAVRLSKKAAELAVDAPGLVRVLAAQASEAAGDTAQAQAAYTAMLGFPEMRLAGHKGLMQLALAQGARETALRHAQEAYGEARTARWAWRAVLESRLDAADWEGGLALVKSALDRKIVPPIVAERARAALLAASAAQLEHAPEPKARSLALDHAVEAARLQPGFAPGVVMAARLLAEDGKVGRAAGIIENAWRASPHPALWLAWRDLRTDETPRERAQRLSQLAGLNPAHRESLVLYVEQALTAGDGAAAHEAARALEGEPVTARIAGLMARAAYAAGAVDEARMWLAKGLNAPPEPDWSDLDPEGRPFAYHASDWARLAITFAETGELIHPRLERRERTMRELPDLPLAYADAGPMLAEPQLYPVDEGYQEPEAEPEPAETRGARTRRTRRPGGA</sequence>
<name>A0A328B856_9CAUL</name>
<dbReference type="EMBL" id="QFYS01000008">
    <property type="protein sequence ID" value="RAK63323.1"/>
    <property type="molecule type" value="Genomic_DNA"/>
</dbReference>
<comment type="caution">
    <text evidence="8">The sequence shown here is derived from an EMBL/GenBank/DDBJ whole genome shotgun (WGS) entry which is preliminary data.</text>
</comment>
<feature type="region of interest" description="Disordered" evidence="5">
    <location>
        <begin position="462"/>
        <end position="497"/>
    </location>
</feature>
<gene>
    <name evidence="8" type="ORF">DJ019_16470</name>
</gene>
<feature type="transmembrane region" description="Helical" evidence="6">
    <location>
        <begin position="41"/>
        <end position="66"/>
    </location>
</feature>
<dbReference type="OrthoDB" id="9798343at2"/>
<dbReference type="InterPro" id="IPR010817">
    <property type="entry name" value="HemY_N"/>
</dbReference>
<dbReference type="AlphaFoldDB" id="A0A328B856"/>
<evidence type="ECO:0000256" key="1">
    <source>
        <dbReference type="ARBA" id="ARBA00004370"/>
    </source>
</evidence>
<feature type="compositionally biased region" description="Acidic residues" evidence="5">
    <location>
        <begin position="470"/>
        <end position="480"/>
    </location>
</feature>
<reference evidence="8 9" key="1">
    <citation type="submission" date="2018-05" db="EMBL/GenBank/DDBJ databases">
        <authorList>
            <person name="Lanie J.A."/>
            <person name="Ng W.-L."/>
            <person name="Kazmierczak K.M."/>
            <person name="Andrzejewski T.M."/>
            <person name="Davidsen T.M."/>
            <person name="Wayne K.J."/>
            <person name="Tettelin H."/>
            <person name="Glass J.I."/>
            <person name="Rusch D."/>
            <person name="Podicherti R."/>
            <person name="Tsui H.-C.T."/>
            <person name="Winkler M.E."/>
        </authorList>
    </citation>
    <scope>NUCLEOTIDE SEQUENCE [LARGE SCALE GENOMIC DNA]</scope>
    <source>
        <strain evidence="8 9">BUT-10</strain>
    </source>
</reference>
<evidence type="ECO:0000256" key="6">
    <source>
        <dbReference type="SAM" id="Phobius"/>
    </source>
</evidence>
<dbReference type="GO" id="GO:0016020">
    <property type="term" value="C:membrane"/>
    <property type="evidence" value="ECO:0007669"/>
    <property type="project" value="UniProtKB-SubCell"/>
</dbReference>
<dbReference type="Proteomes" id="UP000249524">
    <property type="component" value="Unassembled WGS sequence"/>
</dbReference>
<evidence type="ECO:0000256" key="4">
    <source>
        <dbReference type="ARBA" id="ARBA00023136"/>
    </source>
</evidence>
<keyword evidence="2 6" id="KW-0812">Transmembrane</keyword>
<dbReference type="Pfam" id="PF07219">
    <property type="entry name" value="HemY_N"/>
    <property type="match status" value="1"/>
</dbReference>
<evidence type="ECO:0000313" key="8">
    <source>
        <dbReference type="EMBL" id="RAK63323.1"/>
    </source>
</evidence>
<evidence type="ECO:0000256" key="3">
    <source>
        <dbReference type="ARBA" id="ARBA00022989"/>
    </source>
</evidence>
<keyword evidence="4 6" id="KW-0472">Membrane</keyword>
<comment type="subcellular location">
    <subcellularLocation>
        <location evidence="1">Membrane</location>
    </subcellularLocation>
</comment>
<proteinExistence type="predicted"/>
<feature type="domain" description="HemY N-terminal" evidence="7">
    <location>
        <begin position="26"/>
        <end position="133"/>
    </location>
</feature>
<dbReference type="RefSeq" id="WP_111277163.1">
    <property type="nucleotide sequence ID" value="NZ_QFYS01000008.1"/>
</dbReference>
<evidence type="ECO:0000313" key="9">
    <source>
        <dbReference type="Proteomes" id="UP000249524"/>
    </source>
</evidence>
<evidence type="ECO:0000256" key="2">
    <source>
        <dbReference type="ARBA" id="ARBA00022692"/>
    </source>
</evidence>
<keyword evidence="3 6" id="KW-1133">Transmembrane helix</keyword>
<dbReference type="InterPro" id="IPR011990">
    <property type="entry name" value="TPR-like_helical_dom_sf"/>
</dbReference>
<dbReference type="Gene3D" id="1.25.40.10">
    <property type="entry name" value="Tetratricopeptide repeat domain"/>
    <property type="match status" value="1"/>
</dbReference>
<accession>A0A328B856</accession>
<evidence type="ECO:0000256" key="5">
    <source>
        <dbReference type="SAM" id="MobiDB-lite"/>
    </source>
</evidence>
<dbReference type="SUPFAM" id="SSF48452">
    <property type="entry name" value="TPR-like"/>
    <property type="match status" value="1"/>
</dbReference>
<keyword evidence="9" id="KW-1185">Reference proteome</keyword>
<feature type="compositionally biased region" description="Basic residues" evidence="5">
    <location>
        <begin position="486"/>
        <end position="497"/>
    </location>
</feature>